<proteinExistence type="predicted"/>
<evidence type="ECO:0000313" key="2">
    <source>
        <dbReference type="EMBL" id="KAJ3833062.1"/>
    </source>
</evidence>
<sequence length="201" mass="23493">MSQAPNTDPNGPSSPIRSDGQQSEEEEHVDKSRWPKWISDAYEALIADHEPDSLWVRTVRAWTALERNYDFSNPNGTVCAFVGRPFAVSWWFRNRKPVLRVPPDDIFGQVSEFSTQWWEWWSMINPTWREHDIATGRLVINETDDGDWSMLIRPGQCGILTILMCLFWWRQHLTMPSQSQDWNSALEDVSWVIEELIQATK</sequence>
<name>A0AA38NYP2_9AGAR</name>
<dbReference type="EMBL" id="MU806782">
    <property type="protein sequence ID" value="KAJ3833062.1"/>
    <property type="molecule type" value="Genomic_DNA"/>
</dbReference>
<protein>
    <submittedName>
        <fullName evidence="2">Uncharacterized protein</fullName>
    </submittedName>
</protein>
<organism evidence="2 3">
    <name type="scientific">Lentinula raphanica</name>
    <dbReference type="NCBI Taxonomy" id="153919"/>
    <lineage>
        <taxon>Eukaryota</taxon>
        <taxon>Fungi</taxon>
        <taxon>Dikarya</taxon>
        <taxon>Basidiomycota</taxon>
        <taxon>Agaricomycotina</taxon>
        <taxon>Agaricomycetes</taxon>
        <taxon>Agaricomycetidae</taxon>
        <taxon>Agaricales</taxon>
        <taxon>Marasmiineae</taxon>
        <taxon>Omphalotaceae</taxon>
        <taxon>Lentinula</taxon>
    </lineage>
</organism>
<accession>A0AA38NYP2</accession>
<dbReference type="Proteomes" id="UP001163846">
    <property type="component" value="Unassembled WGS sequence"/>
</dbReference>
<gene>
    <name evidence="2" type="ORF">F5878DRAFT_547210</name>
</gene>
<evidence type="ECO:0000313" key="3">
    <source>
        <dbReference type="Proteomes" id="UP001163846"/>
    </source>
</evidence>
<evidence type="ECO:0000256" key="1">
    <source>
        <dbReference type="SAM" id="MobiDB-lite"/>
    </source>
</evidence>
<feature type="region of interest" description="Disordered" evidence="1">
    <location>
        <begin position="1"/>
        <end position="31"/>
    </location>
</feature>
<comment type="caution">
    <text evidence="2">The sequence shown here is derived from an EMBL/GenBank/DDBJ whole genome shotgun (WGS) entry which is preliminary data.</text>
</comment>
<dbReference type="AlphaFoldDB" id="A0AA38NYP2"/>
<keyword evidence="3" id="KW-1185">Reference proteome</keyword>
<reference evidence="2" key="1">
    <citation type="submission" date="2022-08" db="EMBL/GenBank/DDBJ databases">
        <authorList>
            <consortium name="DOE Joint Genome Institute"/>
            <person name="Min B."/>
            <person name="Riley R."/>
            <person name="Sierra-Patev S."/>
            <person name="Naranjo-Ortiz M."/>
            <person name="Looney B."/>
            <person name="Konkel Z."/>
            <person name="Slot J.C."/>
            <person name="Sakamoto Y."/>
            <person name="Steenwyk J.L."/>
            <person name="Rokas A."/>
            <person name="Carro J."/>
            <person name="Camarero S."/>
            <person name="Ferreira P."/>
            <person name="Molpeceres G."/>
            <person name="Ruiz-Duenas F.J."/>
            <person name="Serrano A."/>
            <person name="Henrissat B."/>
            <person name="Drula E."/>
            <person name="Hughes K.W."/>
            <person name="Mata J.L."/>
            <person name="Ishikawa N.K."/>
            <person name="Vargas-Isla R."/>
            <person name="Ushijima S."/>
            <person name="Smith C.A."/>
            <person name="Ahrendt S."/>
            <person name="Andreopoulos W."/>
            <person name="He G."/>
            <person name="Labutti K."/>
            <person name="Lipzen A."/>
            <person name="Ng V."/>
            <person name="Sandor L."/>
            <person name="Barry K."/>
            <person name="Martinez A.T."/>
            <person name="Xiao Y."/>
            <person name="Gibbons J.G."/>
            <person name="Terashima K."/>
            <person name="Hibbett D.S."/>
            <person name="Grigoriev I.V."/>
        </authorList>
    </citation>
    <scope>NUCLEOTIDE SEQUENCE</scope>
    <source>
        <strain evidence="2">TFB9207</strain>
    </source>
</reference>
<feature type="compositionally biased region" description="Polar residues" evidence="1">
    <location>
        <begin position="1"/>
        <end position="21"/>
    </location>
</feature>